<dbReference type="InterPro" id="IPR008936">
    <property type="entry name" value="Rho_GTPase_activation_prot"/>
</dbReference>
<reference evidence="2 3" key="1">
    <citation type="submission" date="2024-11" db="EMBL/GenBank/DDBJ databases">
        <title>Adaptive evolution of stress response genes in parasites aligns with host niche diversity.</title>
        <authorList>
            <person name="Hahn C."/>
            <person name="Resl P."/>
        </authorList>
    </citation>
    <scope>NUCLEOTIDE SEQUENCE [LARGE SCALE GENOMIC DNA]</scope>
    <source>
        <strain evidence="2">EGGRZ-B1_66</strain>
        <tissue evidence="2">Body</tissue>
    </source>
</reference>
<dbReference type="AlphaFoldDB" id="A0ABD2Q7T1"/>
<proteinExistence type="predicted"/>
<accession>A0ABD2Q7T1</accession>
<dbReference type="PROSITE" id="PS50238">
    <property type="entry name" value="RHOGAP"/>
    <property type="match status" value="1"/>
</dbReference>
<evidence type="ECO:0000259" key="1">
    <source>
        <dbReference type="PROSITE" id="PS50238"/>
    </source>
</evidence>
<dbReference type="EMBL" id="JBJKFK010000702">
    <property type="protein sequence ID" value="KAL3315629.1"/>
    <property type="molecule type" value="Genomic_DNA"/>
</dbReference>
<keyword evidence="3" id="KW-1185">Reference proteome</keyword>
<name>A0ABD2Q7T1_9PLAT</name>
<dbReference type="Pfam" id="PF00620">
    <property type="entry name" value="RhoGAP"/>
    <property type="match status" value="1"/>
</dbReference>
<dbReference type="SUPFAM" id="SSF48350">
    <property type="entry name" value="GTPase activation domain, GAP"/>
    <property type="match status" value="1"/>
</dbReference>
<dbReference type="Gene3D" id="1.10.555.10">
    <property type="entry name" value="Rho GTPase activation protein"/>
    <property type="match status" value="1"/>
</dbReference>
<feature type="domain" description="Rho-GAP" evidence="1">
    <location>
        <begin position="38"/>
        <end position="280"/>
    </location>
</feature>
<gene>
    <name evidence="2" type="ORF">Ciccas_005734</name>
</gene>
<comment type="caution">
    <text evidence="2">The sequence shown here is derived from an EMBL/GenBank/DDBJ whole genome shotgun (WGS) entry which is preliminary data.</text>
</comment>
<evidence type="ECO:0000313" key="2">
    <source>
        <dbReference type="EMBL" id="KAL3315629.1"/>
    </source>
</evidence>
<sequence length="366" mass="41960">MLQKASKLASSVNNEEAWDCMNHIIEEYPRDFLNLVQEQLSSFLNLPFDQFDQSAWPIKSRIDPPLQLKDDFDIYQTEGLFRRNGSVNRIKSSLGKFVKILQENQVKLLGQRCISVRQQLFDCFAQCTSYDLAGCLMKSMAKCVKSHQSGLESNLIPRPVIELMNKATELQYNLKTTLFSRNQDWEHCLCRARQLLTYRICTNFLLPEPESRLLSKLLKLLNLVAENEVESRMNFTALGTCLAVLVCGTDSAIKMGKEAEAMKLEIDTLSNLIRYSSELKVVPGFLFTDARNFLRCQQGNVTEEGSSRFINTGTTRQNMFASWRRQKSSVQVNSMMEKAPTFLRRMKMPRSQSSLAIKHSKSLIFD</sequence>
<dbReference type="InterPro" id="IPR000198">
    <property type="entry name" value="RhoGAP_dom"/>
</dbReference>
<protein>
    <recommendedName>
        <fullName evidence="1">Rho-GAP domain-containing protein</fullName>
    </recommendedName>
</protein>
<evidence type="ECO:0000313" key="3">
    <source>
        <dbReference type="Proteomes" id="UP001626550"/>
    </source>
</evidence>
<organism evidence="2 3">
    <name type="scientific">Cichlidogyrus casuarinus</name>
    <dbReference type="NCBI Taxonomy" id="1844966"/>
    <lineage>
        <taxon>Eukaryota</taxon>
        <taxon>Metazoa</taxon>
        <taxon>Spiralia</taxon>
        <taxon>Lophotrochozoa</taxon>
        <taxon>Platyhelminthes</taxon>
        <taxon>Monogenea</taxon>
        <taxon>Monopisthocotylea</taxon>
        <taxon>Dactylogyridea</taxon>
        <taxon>Ancyrocephalidae</taxon>
        <taxon>Cichlidogyrus</taxon>
    </lineage>
</organism>
<dbReference type="Proteomes" id="UP001626550">
    <property type="component" value="Unassembled WGS sequence"/>
</dbReference>